<evidence type="ECO:0000256" key="1">
    <source>
        <dbReference type="ARBA" id="ARBA00022612"/>
    </source>
</evidence>
<dbReference type="InterPro" id="IPR038713">
    <property type="entry name" value="Terminase_Gp1_N_sf"/>
</dbReference>
<dbReference type="AlphaFoldDB" id="I6R2Z3"/>
<dbReference type="Pfam" id="PF03592">
    <property type="entry name" value="Terminase_2"/>
    <property type="match status" value="1"/>
</dbReference>
<dbReference type="PANTHER" id="PTHR41328:SF2">
    <property type="entry name" value="TERMINASE SMALL SUBUNIT"/>
    <property type="match status" value="1"/>
</dbReference>
<keyword evidence="1" id="KW-1188">Viral release from host cell</keyword>
<dbReference type="GO" id="GO:0051276">
    <property type="term" value="P:chromosome organization"/>
    <property type="evidence" value="ECO:0007669"/>
    <property type="project" value="InterPro"/>
</dbReference>
<dbReference type="EMBL" id="JN377795">
    <property type="protein sequence ID" value="AFM56552.1"/>
    <property type="molecule type" value="Genomic_DNA"/>
</dbReference>
<dbReference type="RefSeq" id="WP_000489752.1">
    <property type="nucleotide sequence ID" value="NZ_CABVUT010000083.1"/>
</dbReference>
<dbReference type="InterPro" id="IPR005335">
    <property type="entry name" value="Terminase_ssu"/>
</dbReference>
<evidence type="ECO:0000256" key="2">
    <source>
        <dbReference type="ARBA" id="ARBA00023219"/>
    </source>
</evidence>
<proteinExistence type="predicted"/>
<gene>
    <name evidence="3" type="primary">orf31</name>
</gene>
<keyword evidence="2" id="KW-0231">Viral genome packaging</keyword>
<dbReference type="InterPro" id="IPR052404">
    <property type="entry name" value="SPP1-like_terminase"/>
</dbReference>
<dbReference type="PANTHER" id="PTHR41328">
    <property type="entry name" value="TERMINASE SMALL SUBUNIT-RELATED"/>
    <property type="match status" value="1"/>
</dbReference>
<sequence length="190" mass="21336">MFRRCDLKQLTPKQELFCREYLKDLNATQAAIRAGYSEKTARATGSENLSKPDIADRIAELKAERNEEVGIDAAYVLRRLTEIDQMDVLDILLANGELKQIKDWPKVWRTTLSGMDVVEMASADSAALLKKIKWPDKVKNLELLGRHVSVQAFKDNVKNEVTGADGGPVRTEITNLTPEQAAEAYRKMMG</sequence>
<dbReference type="Gene3D" id="1.10.10.1400">
    <property type="entry name" value="Terminase, small subunit, N-terminal DNA-binding domain, HTH motif"/>
    <property type="match status" value="1"/>
</dbReference>
<reference evidence="3" key="1">
    <citation type="journal article" date="2012" name="Emerg. Microbes Infect.">
        <title>Identification of a divergent O-acetyltransferase gene oac1b from Shigella flexneri serotype 1b strains.</title>
        <authorList>
            <person name="Sun Q."/>
            <person name="Lan R."/>
            <person name="Wang Y."/>
            <person name="Wang J."/>
            <person name="Xia S."/>
            <person name="Wang Y."/>
            <person name="Zhang J."/>
            <person name="Yu D."/>
            <person name="Li Z."/>
            <person name="Jing H."/>
            <person name="Xu J."/>
        </authorList>
    </citation>
    <scope>NUCLEOTIDE SEQUENCE</scope>
    <source>
        <strain evidence="3">1997020</strain>
    </source>
</reference>
<organism evidence="3">
    <name type="scientific">Shigella flexneri</name>
    <dbReference type="NCBI Taxonomy" id="623"/>
    <lineage>
        <taxon>Bacteria</taxon>
        <taxon>Pseudomonadati</taxon>
        <taxon>Pseudomonadota</taxon>
        <taxon>Gammaproteobacteria</taxon>
        <taxon>Enterobacterales</taxon>
        <taxon>Enterobacteriaceae</taxon>
        <taxon>Shigella</taxon>
    </lineage>
</organism>
<evidence type="ECO:0000313" key="3">
    <source>
        <dbReference type="EMBL" id="AFM56552.1"/>
    </source>
</evidence>
<name>I6R2Z3_SHIFL</name>
<protein>
    <submittedName>
        <fullName evidence="3">Terminase small subunit</fullName>
    </submittedName>
</protein>
<accession>I6R2Z3</accession>